<evidence type="ECO:0000259" key="2">
    <source>
        <dbReference type="Pfam" id="PF25460"/>
    </source>
</evidence>
<dbReference type="AlphaFoldDB" id="A0A4P9XMK1"/>
<name>A0A4P9XMK1_9FUNG</name>
<sequence>MVEFNEQTRPPPAEGAITVAEIDLEMVVLHNGRDDSAIQRYVAAGGVCYPHVMLPDKVSTDGHGSGDMQEKARPNREREQRPAAGTVRFEQDQRRLESERTGVVKRLQVRPVPGTVFSNADDARMDGTRGRRAAAPKLDVNTMDAASLQDNIAWLLQADSNDMVRAFMKKLGFSGWEQWKRRWVDPVASVVAPPPSHVVLPSVSWPATCIAWHPNKQVLGIAHSNDMIYVYSMQNEAWFPDPLRHPMQRDLVQLNWRPNTAGTVAAVCREGIALWKLPLHGWKAADGSPRAYMTWLQHPAINDVSACAWDPSGQYPLHATLLIWHVATETVTPLRRVGSGVAELAWSPDGQYLCAAPNDGDALRVWETRNWTTFRAAELTTGVTTVCWTPNSQHLLFTLQGDTHVYVMQLLPTPRALEFKVLERPHSMASFVLSDEGGKPIRVGGVIRRMALDPHGERLVVVFEPAADASRQERETRTRGAVSTQMTGSELIAVFMVRLSSWLGERRPLLPSGFIRGPPPPEYEPTDVLDGARQPHAVAVAFAPHFDRGSLLAVVWDHGKVTFVPFFYLAADRFADTTDDRRVAGW</sequence>
<organism evidence="3 4">
    <name type="scientific">Thamnocephalis sphaerospora</name>
    <dbReference type="NCBI Taxonomy" id="78915"/>
    <lineage>
        <taxon>Eukaryota</taxon>
        <taxon>Fungi</taxon>
        <taxon>Fungi incertae sedis</taxon>
        <taxon>Zoopagomycota</taxon>
        <taxon>Zoopagomycotina</taxon>
        <taxon>Zoopagomycetes</taxon>
        <taxon>Zoopagales</taxon>
        <taxon>Sigmoideomycetaceae</taxon>
        <taxon>Thamnocephalis</taxon>
    </lineage>
</organism>
<dbReference type="InterPro" id="IPR045139">
    <property type="entry name" value="Aladin"/>
</dbReference>
<dbReference type="STRING" id="78915.A0A4P9XMK1"/>
<evidence type="ECO:0000313" key="4">
    <source>
        <dbReference type="Proteomes" id="UP000271241"/>
    </source>
</evidence>
<dbReference type="Proteomes" id="UP000271241">
    <property type="component" value="Unassembled WGS sequence"/>
</dbReference>
<dbReference type="InterPro" id="IPR015943">
    <property type="entry name" value="WD40/YVTN_repeat-like_dom_sf"/>
</dbReference>
<dbReference type="SMART" id="SM00320">
    <property type="entry name" value="WD40"/>
    <property type="match status" value="3"/>
</dbReference>
<gene>
    <name evidence="3" type="ORF">THASP1DRAFT_31049</name>
</gene>
<feature type="compositionally biased region" description="Basic and acidic residues" evidence="1">
    <location>
        <begin position="68"/>
        <end position="81"/>
    </location>
</feature>
<dbReference type="PANTHER" id="PTHR14494:SF0">
    <property type="entry name" value="ALADIN"/>
    <property type="match status" value="1"/>
</dbReference>
<feature type="region of interest" description="Disordered" evidence="1">
    <location>
        <begin position="58"/>
        <end position="86"/>
    </location>
</feature>
<feature type="domain" description="Aladin seven-bladed propeller" evidence="2">
    <location>
        <begin position="208"/>
        <end position="566"/>
    </location>
</feature>
<protein>
    <recommendedName>
        <fullName evidence="2">Aladin seven-bladed propeller domain-containing protein</fullName>
    </recommendedName>
</protein>
<proteinExistence type="predicted"/>
<dbReference type="Pfam" id="PF25460">
    <property type="entry name" value="Beta-prop_Aladin"/>
    <property type="match status" value="1"/>
</dbReference>
<dbReference type="OrthoDB" id="10251741at2759"/>
<dbReference type="EMBL" id="KZ992760">
    <property type="protein sequence ID" value="RKP07138.1"/>
    <property type="molecule type" value="Genomic_DNA"/>
</dbReference>
<dbReference type="InterPro" id="IPR057403">
    <property type="entry name" value="Beta-prop_Aladin"/>
</dbReference>
<reference evidence="4" key="1">
    <citation type="journal article" date="2018" name="Nat. Microbiol.">
        <title>Leveraging single-cell genomics to expand the fungal tree of life.</title>
        <authorList>
            <person name="Ahrendt S.R."/>
            <person name="Quandt C.A."/>
            <person name="Ciobanu D."/>
            <person name="Clum A."/>
            <person name="Salamov A."/>
            <person name="Andreopoulos B."/>
            <person name="Cheng J.F."/>
            <person name="Woyke T."/>
            <person name="Pelin A."/>
            <person name="Henrissat B."/>
            <person name="Reynolds N.K."/>
            <person name="Benny G.L."/>
            <person name="Smith M.E."/>
            <person name="James T.Y."/>
            <person name="Grigoriev I.V."/>
        </authorList>
    </citation>
    <scope>NUCLEOTIDE SEQUENCE [LARGE SCALE GENOMIC DNA]</scope>
    <source>
        <strain evidence="4">RSA 1356</strain>
    </source>
</reference>
<dbReference type="GO" id="GO:0006913">
    <property type="term" value="P:nucleocytoplasmic transport"/>
    <property type="evidence" value="ECO:0007669"/>
    <property type="project" value="TreeGrafter"/>
</dbReference>
<dbReference type="SUPFAM" id="SSF82171">
    <property type="entry name" value="DPP6 N-terminal domain-like"/>
    <property type="match status" value="1"/>
</dbReference>
<evidence type="ECO:0000313" key="3">
    <source>
        <dbReference type="EMBL" id="RKP07138.1"/>
    </source>
</evidence>
<accession>A0A4P9XMK1</accession>
<evidence type="ECO:0000256" key="1">
    <source>
        <dbReference type="SAM" id="MobiDB-lite"/>
    </source>
</evidence>
<keyword evidence="4" id="KW-1185">Reference proteome</keyword>
<dbReference type="GO" id="GO:0005643">
    <property type="term" value="C:nuclear pore"/>
    <property type="evidence" value="ECO:0007669"/>
    <property type="project" value="TreeGrafter"/>
</dbReference>
<dbReference type="Gene3D" id="2.130.10.10">
    <property type="entry name" value="YVTN repeat-like/Quinoprotein amine dehydrogenase"/>
    <property type="match status" value="2"/>
</dbReference>
<dbReference type="InterPro" id="IPR001680">
    <property type="entry name" value="WD40_rpt"/>
</dbReference>
<dbReference type="PANTHER" id="PTHR14494">
    <property type="entry name" value="ALADIN/ADRACALIN/AAAS"/>
    <property type="match status" value="1"/>
</dbReference>